<sequence>MERNEIVRKIIATRRPRDEFARFVVTCVSQQLKETHGDVDVEIIEAERGYDSVWSINGREVVVLLETEELKRAKEQPYAIDDKLWRSFRQEGIVK</sequence>
<protein>
    <submittedName>
        <fullName evidence="1">Uncharacterized protein</fullName>
    </submittedName>
</protein>
<reference evidence="3 6" key="3">
    <citation type="submission" date="2023-12" db="EMBL/GenBank/DDBJ databases">
        <authorList>
            <person name="Easwaran N."/>
            <person name="Lazarus H.P.S."/>
        </authorList>
    </citation>
    <scope>NUCLEOTIDE SEQUENCE [LARGE SCALE GENOMIC DNA]</scope>
    <source>
        <strain evidence="3 6">VIT-2023</strain>
    </source>
</reference>
<gene>
    <name evidence="1" type="ORF">AS033_13820</name>
    <name evidence="2" type="ORF">RSA11_13945</name>
    <name evidence="3" type="ORF">SZL87_14000</name>
</gene>
<organism evidence="1 4">
    <name type="scientific">Exiguobacterium indicum</name>
    <dbReference type="NCBI Taxonomy" id="296995"/>
    <lineage>
        <taxon>Bacteria</taxon>
        <taxon>Bacillati</taxon>
        <taxon>Bacillota</taxon>
        <taxon>Bacilli</taxon>
        <taxon>Bacillales</taxon>
        <taxon>Bacillales Family XII. Incertae Sedis</taxon>
        <taxon>Exiguobacterium</taxon>
    </lineage>
</organism>
<accession>A0A0V8GD22</accession>
<dbReference type="GeneID" id="90839068"/>
<evidence type="ECO:0000313" key="5">
    <source>
        <dbReference type="Proteomes" id="UP000072605"/>
    </source>
</evidence>
<dbReference type="OrthoDB" id="2353571at2"/>
<evidence type="ECO:0000313" key="6">
    <source>
        <dbReference type="Proteomes" id="UP001387110"/>
    </source>
</evidence>
<name>A0A0V8GD22_9BACL</name>
<dbReference type="EMBL" id="LNQL01000005">
    <property type="protein sequence ID" value="KSU48208.1"/>
    <property type="molecule type" value="Genomic_DNA"/>
</dbReference>
<dbReference type="Proteomes" id="UP000053797">
    <property type="component" value="Unassembled WGS sequence"/>
</dbReference>
<reference evidence="1 4" key="1">
    <citation type="journal article" date="2015" name="Int. J. Syst. Evol. Microbiol.">
        <title>Exiguobacterium enclense sp. nov., isolated from sediment.</title>
        <authorList>
            <person name="Dastager S.G."/>
            <person name="Mawlankar R."/>
            <person name="Sonalkar V.V."/>
            <person name="Thorat M.N."/>
            <person name="Mual P."/>
            <person name="Verma A."/>
            <person name="Krishnamurthi S."/>
            <person name="Tang S.K."/>
            <person name="Li W.J."/>
        </authorList>
    </citation>
    <scope>NUCLEOTIDE SEQUENCE [LARGE SCALE GENOMIC DNA]</scope>
    <source>
        <strain evidence="1 4">NIO-1109</strain>
    </source>
</reference>
<dbReference type="Proteomes" id="UP001387110">
    <property type="component" value="Unassembled WGS sequence"/>
</dbReference>
<comment type="caution">
    <text evidence="1">The sequence shown here is derived from an EMBL/GenBank/DDBJ whole genome shotgun (WGS) entry which is preliminary data.</text>
</comment>
<evidence type="ECO:0000313" key="3">
    <source>
        <dbReference type="EMBL" id="MEI4463535.1"/>
    </source>
</evidence>
<evidence type="ECO:0000313" key="4">
    <source>
        <dbReference type="Proteomes" id="UP000053797"/>
    </source>
</evidence>
<keyword evidence="6" id="KW-1185">Reference proteome</keyword>
<dbReference type="Proteomes" id="UP000072605">
    <property type="component" value="Unassembled WGS sequence"/>
</dbReference>
<dbReference type="AlphaFoldDB" id="A0A0V8GD22"/>
<reference evidence="2 5" key="2">
    <citation type="journal article" date="2016" name="Front. Microbiol.">
        <title>Genomic Resource of Rice Seed Associated Bacteria.</title>
        <authorList>
            <person name="Midha S."/>
            <person name="Bansal K."/>
            <person name="Sharma S."/>
            <person name="Kumar N."/>
            <person name="Patil P.P."/>
            <person name="Chaudhry V."/>
            <person name="Patil P.B."/>
        </authorList>
    </citation>
    <scope>NUCLEOTIDE SEQUENCE [LARGE SCALE GENOMIC DNA]</scope>
    <source>
        <strain evidence="2 5">RSA11</strain>
    </source>
</reference>
<evidence type="ECO:0000313" key="2">
    <source>
        <dbReference type="EMBL" id="KTR25662.1"/>
    </source>
</evidence>
<dbReference type="EMBL" id="JBAWKY010000005">
    <property type="protein sequence ID" value="MEI4463535.1"/>
    <property type="molecule type" value="Genomic_DNA"/>
</dbReference>
<dbReference type="EMBL" id="LDQV01000033">
    <property type="protein sequence ID" value="KTR25662.1"/>
    <property type="molecule type" value="Genomic_DNA"/>
</dbReference>
<proteinExistence type="predicted"/>
<evidence type="ECO:0000313" key="1">
    <source>
        <dbReference type="EMBL" id="KSU48208.1"/>
    </source>
</evidence>
<dbReference type="RefSeq" id="WP_023467290.1">
    <property type="nucleotide sequence ID" value="NZ_FMYN01000005.1"/>
</dbReference>